<dbReference type="EMBL" id="KT246943">
    <property type="protein sequence ID" value="ALL41034.1"/>
    <property type="molecule type" value="mRNA"/>
</dbReference>
<dbReference type="AlphaFoldDB" id="A0A0S1MJG9"/>
<organism evidence="2">
    <name type="scientific">Phakopsora pachyrhizi</name>
    <name type="common">Asian soybean rust disease fungus</name>
    <dbReference type="NCBI Taxonomy" id="170000"/>
    <lineage>
        <taxon>Eukaryota</taxon>
        <taxon>Fungi</taxon>
        <taxon>Dikarya</taxon>
        <taxon>Basidiomycota</taxon>
        <taxon>Pucciniomycotina</taxon>
        <taxon>Pucciniomycetes</taxon>
        <taxon>Pucciniales</taxon>
        <taxon>Phakopsoraceae</taxon>
        <taxon>Phakopsora</taxon>
    </lineage>
</organism>
<keyword evidence="1" id="KW-0732">Signal</keyword>
<accession>A0A0S1MJG9</accession>
<evidence type="ECO:0000313" key="2">
    <source>
        <dbReference type="EMBL" id="ALL41034.1"/>
    </source>
</evidence>
<reference evidence="2" key="1">
    <citation type="submission" date="2015-07" db="EMBL/GenBank/DDBJ databases">
        <title>Elucidating the P. pachyrhizi secretome and potential effectors.</title>
        <authorList>
            <person name="de Carvalho M.C.C.G."/>
            <person name="Nascimento L.C."/>
            <person name="Darben L.M."/>
            <person name="Polizel-Podanosqui A.M."/>
            <person name="Lopes-Caitar V.S."/>
            <person name="Rocha C.S."/>
            <person name="Qi M."/>
            <person name="Carazolle M."/>
            <person name="Kuwahara M.K."/>
            <person name="Pereira G.A.G."/>
            <person name="Abdelnoor R.V."/>
            <person name="Whitham S.A."/>
            <person name="Marcelino-Guimaraes F.C."/>
        </authorList>
    </citation>
    <scope>NUCLEOTIDE SEQUENCE</scope>
</reference>
<name>A0A0S1MJG9_PHAPC</name>
<evidence type="ECO:0008006" key="3">
    <source>
        <dbReference type="Google" id="ProtNLM"/>
    </source>
</evidence>
<feature type="signal peptide" evidence="1">
    <location>
        <begin position="1"/>
        <end position="17"/>
    </location>
</feature>
<evidence type="ECO:0000256" key="1">
    <source>
        <dbReference type="SAM" id="SignalP"/>
    </source>
</evidence>
<proteinExistence type="evidence at transcript level"/>
<feature type="chain" id="PRO_5006588978" description="Secreted protein" evidence="1">
    <location>
        <begin position="18"/>
        <end position="106"/>
    </location>
</feature>
<sequence length="106" mass="11757">MKSLFLLVLKIVPYMKCSDQKTKKMHKCVIESCSSNPTCPKCVRASDPPPRETIRNVTCLDSYIIPSIETGHERNLTDYIACSSASIPYLCAGTCDSFKSCTNCKP</sequence>
<protein>
    <recommendedName>
        <fullName evidence="3">Secreted protein</fullName>
    </recommendedName>
</protein>